<keyword evidence="4" id="KW-0949">S-adenosyl-L-methionine</keyword>
<dbReference type="GO" id="GO:0006584">
    <property type="term" value="P:catecholamine metabolic process"/>
    <property type="evidence" value="ECO:0007669"/>
    <property type="project" value="UniProtKB-KW"/>
</dbReference>
<dbReference type="InterPro" id="IPR029063">
    <property type="entry name" value="SAM-dependent_MTases_sf"/>
</dbReference>
<dbReference type="Gene3D" id="3.40.50.150">
    <property type="entry name" value="Vaccinia Virus protein VP39"/>
    <property type="match status" value="1"/>
</dbReference>
<comment type="similarity">
    <text evidence="6">Belongs to the class I-like SAM-binding methyltransferase superfamily. Cation-dependent O-methyltransferase family.</text>
</comment>
<dbReference type="EMBL" id="CAJNNW010000105">
    <property type="protein sequence ID" value="CAE8623136.1"/>
    <property type="molecule type" value="Genomic_DNA"/>
</dbReference>
<evidence type="ECO:0000256" key="5">
    <source>
        <dbReference type="ARBA" id="ARBA00022939"/>
    </source>
</evidence>
<evidence type="ECO:0000256" key="7">
    <source>
        <dbReference type="PROSITE-ProRule" id="PRU00708"/>
    </source>
</evidence>
<dbReference type="InterPro" id="IPR002885">
    <property type="entry name" value="PPR_rpt"/>
</dbReference>
<dbReference type="Pfam" id="PF13041">
    <property type="entry name" value="PPR_2"/>
    <property type="match status" value="1"/>
</dbReference>
<evidence type="ECO:0000256" key="4">
    <source>
        <dbReference type="ARBA" id="ARBA00022691"/>
    </source>
</evidence>
<comment type="caution">
    <text evidence="8">The sequence shown here is derived from an EMBL/GenBank/DDBJ whole genome shotgun (WGS) entry which is preliminary data.</text>
</comment>
<organism evidence="8 9">
    <name type="scientific">Polarella glacialis</name>
    <name type="common">Dinoflagellate</name>
    <dbReference type="NCBI Taxonomy" id="89957"/>
    <lineage>
        <taxon>Eukaryota</taxon>
        <taxon>Sar</taxon>
        <taxon>Alveolata</taxon>
        <taxon>Dinophyceae</taxon>
        <taxon>Suessiales</taxon>
        <taxon>Suessiaceae</taxon>
        <taxon>Polarella</taxon>
    </lineage>
</organism>
<evidence type="ECO:0000256" key="1">
    <source>
        <dbReference type="ARBA" id="ARBA00012880"/>
    </source>
</evidence>
<protein>
    <recommendedName>
        <fullName evidence="1">catechol O-methyltransferase</fullName>
        <ecNumber evidence="1">2.1.1.6</ecNumber>
    </recommendedName>
</protein>
<dbReference type="GO" id="GO:0016206">
    <property type="term" value="F:catechol O-methyltransferase activity"/>
    <property type="evidence" value="ECO:0007669"/>
    <property type="project" value="UniProtKB-EC"/>
</dbReference>
<dbReference type="PROSITE" id="PS51375">
    <property type="entry name" value="PPR"/>
    <property type="match status" value="1"/>
</dbReference>
<sequence length="538" mass="57095">MQDMRARKLSPDLSHHNAAISVLGKGSQWERALFLFSEIETGRMKPDLISFNALISACGRGQCWDRALALLAEMRLRKLQPDQVSYVSAISAVEGGGLWQHALALLREMAAVRLRPPALGLASVVLACAQAGQWEQELLVELLSKTWSPSFTGSAQKPVMCYGSLLWQCYSTLLRECQQRDLLDQETWLLTSCSGGLAALGLGGDGSGASAACANAAAVRLLRAGRYATVTELLLAAASGTGEQPGSGVNAASRSLLALCRGSEGAQLQLAIVPPAPVSVGTPYAKELGLLRHVLETAHAGDPASVVAAVESFGQGALNLWLKVAGGSKASALTAAVAGAPPGGRVLEIGTYCGFSSICMAMRLPGVKISTLELDPMHMVVARNMHAFAGLADRIEVWTGHSKDLLTRSGGPRFLQGGKQPAVLSALFMDQRGSRYDEDLAALEADGRFLPGAVVVADNVLKPGAPLFLWRVAGRGAVGQYASQILSLKEFAMPSEDWMSATVRLPPPKRRSKASLISVPELRPAELIQLDREADRMR</sequence>
<keyword evidence="2" id="KW-0489">Methyltransferase</keyword>
<gene>
    <name evidence="8" type="ORF">PGLA2088_LOCUS185</name>
</gene>
<evidence type="ECO:0000256" key="3">
    <source>
        <dbReference type="ARBA" id="ARBA00022679"/>
    </source>
</evidence>
<dbReference type="PANTHER" id="PTHR43836">
    <property type="entry name" value="CATECHOL O-METHYLTRANSFERASE 1-RELATED"/>
    <property type="match status" value="1"/>
</dbReference>
<dbReference type="GO" id="GO:0032259">
    <property type="term" value="P:methylation"/>
    <property type="evidence" value="ECO:0007669"/>
    <property type="project" value="UniProtKB-KW"/>
</dbReference>
<dbReference type="Proteomes" id="UP000626109">
    <property type="component" value="Unassembled WGS sequence"/>
</dbReference>
<dbReference type="PANTHER" id="PTHR43836:SF2">
    <property type="entry name" value="CATECHOL O-METHYLTRANSFERASE 1-RELATED"/>
    <property type="match status" value="1"/>
</dbReference>
<dbReference type="SUPFAM" id="SSF53335">
    <property type="entry name" value="S-adenosyl-L-methionine-dependent methyltransferases"/>
    <property type="match status" value="1"/>
</dbReference>
<accession>A0A813GDV8</accession>
<dbReference type="NCBIfam" id="TIGR00756">
    <property type="entry name" value="PPR"/>
    <property type="match status" value="1"/>
</dbReference>
<dbReference type="Gene3D" id="1.25.40.10">
    <property type="entry name" value="Tetratricopeptide repeat domain"/>
    <property type="match status" value="1"/>
</dbReference>
<dbReference type="InterPro" id="IPR011990">
    <property type="entry name" value="TPR-like_helical_dom_sf"/>
</dbReference>
<dbReference type="EC" id="2.1.1.6" evidence="1"/>
<dbReference type="Pfam" id="PF01596">
    <property type="entry name" value="Methyltransf_3"/>
    <property type="match status" value="1"/>
</dbReference>
<evidence type="ECO:0000313" key="8">
    <source>
        <dbReference type="EMBL" id="CAE8623136.1"/>
    </source>
</evidence>
<dbReference type="PROSITE" id="PS51682">
    <property type="entry name" value="SAM_OMT_I"/>
    <property type="match status" value="1"/>
</dbReference>
<feature type="repeat" description="PPR" evidence="7">
    <location>
        <begin position="47"/>
        <end position="81"/>
    </location>
</feature>
<evidence type="ECO:0000313" key="9">
    <source>
        <dbReference type="Proteomes" id="UP000626109"/>
    </source>
</evidence>
<dbReference type="InterPro" id="IPR002935">
    <property type="entry name" value="SAM_O-MeTrfase"/>
</dbReference>
<reference evidence="8" key="1">
    <citation type="submission" date="2021-02" db="EMBL/GenBank/DDBJ databases">
        <authorList>
            <person name="Dougan E. K."/>
            <person name="Rhodes N."/>
            <person name="Thang M."/>
            <person name="Chan C."/>
        </authorList>
    </citation>
    <scope>NUCLEOTIDE SEQUENCE</scope>
</reference>
<evidence type="ECO:0000256" key="2">
    <source>
        <dbReference type="ARBA" id="ARBA00022603"/>
    </source>
</evidence>
<dbReference type="AlphaFoldDB" id="A0A813GDV8"/>
<keyword evidence="5" id="KW-0128">Catecholamine metabolism</keyword>
<proteinExistence type="inferred from homology"/>
<evidence type="ECO:0000256" key="6">
    <source>
        <dbReference type="ARBA" id="ARBA00023453"/>
    </source>
</evidence>
<name>A0A813GDV8_POLGL</name>
<keyword evidence="3" id="KW-0808">Transferase</keyword>
<feature type="non-terminal residue" evidence="8">
    <location>
        <position position="1"/>
    </location>
</feature>